<dbReference type="STRING" id="37001.A0A1A9WHC6"/>
<sequence>MKSLTAVCQTGASMPAINPNGRINRHPPHRGDGENAEMKMYLSKLKDLVPFMPKNPKLIQFMNVLVLFEIKLEFYEINLKYIIEIQRRETTYSVMQPLYAQHDRTNISLNVKCRVKEHKPDLHLSRKWNDIELENDIDYDTLLTNDNVKNETNLEYPSVPVLMKDQEMAASHTRTLKENLQKIKI</sequence>
<reference evidence="1" key="2">
    <citation type="submission" date="2020-05" db="UniProtKB">
        <authorList>
            <consortium name="EnsemblMetazoa"/>
        </authorList>
    </citation>
    <scope>IDENTIFICATION</scope>
    <source>
        <strain evidence="1">IAEA</strain>
    </source>
</reference>
<keyword evidence="2" id="KW-1185">Reference proteome</keyword>
<name>A0A1A9WHC6_9MUSC</name>
<proteinExistence type="predicted"/>
<accession>A0A1A9WHC6</accession>
<evidence type="ECO:0000313" key="2">
    <source>
        <dbReference type="Proteomes" id="UP000091820"/>
    </source>
</evidence>
<organism evidence="1 2">
    <name type="scientific">Glossina brevipalpis</name>
    <dbReference type="NCBI Taxonomy" id="37001"/>
    <lineage>
        <taxon>Eukaryota</taxon>
        <taxon>Metazoa</taxon>
        <taxon>Ecdysozoa</taxon>
        <taxon>Arthropoda</taxon>
        <taxon>Hexapoda</taxon>
        <taxon>Insecta</taxon>
        <taxon>Pterygota</taxon>
        <taxon>Neoptera</taxon>
        <taxon>Endopterygota</taxon>
        <taxon>Diptera</taxon>
        <taxon>Brachycera</taxon>
        <taxon>Muscomorpha</taxon>
        <taxon>Hippoboscoidea</taxon>
        <taxon>Glossinidae</taxon>
        <taxon>Glossina</taxon>
    </lineage>
</organism>
<reference evidence="2" key="1">
    <citation type="submission" date="2014-03" db="EMBL/GenBank/DDBJ databases">
        <authorList>
            <person name="Aksoy S."/>
            <person name="Warren W."/>
            <person name="Wilson R.K."/>
        </authorList>
    </citation>
    <scope>NUCLEOTIDE SEQUENCE [LARGE SCALE GENOMIC DNA]</scope>
    <source>
        <strain evidence="2">IAEA</strain>
    </source>
</reference>
<protein>
    <submittedName>
        <fullName evidence="1">Uncharacterized protein</fullName>
    </submittedName>
</protein>
<evidence type="ECO:0000313" key="1">
    <source>
        <dbReference type="EnsemblMetazoa" id="GBRI019743-PA"/>
    </source>
</evidence>
<dbReference type="EnsemblMetazoa" id="GBRI019743-RA">
    <property type="protein sequence ID" value="GBRI019743-PA"/>
    <property type="gene ID" value="GBRI019743"/>
</dbReference>
<dbReference type="VEuPathDB" id="VectorBase:GBRI019743"/>
<dbReference type="AlphaFoldDB" id="A0A1A9WHC6"/>
<dbReference type="Proteomes" id="UP000091820">
    <property type="component" value="Unassembled WGS sequence"/>
</dbReference>